<keyword evidence="2" id="KW-1185">Reference proteome</keyword>
<protein>
    <submittedName>
        <fullName evidence="1">Uncharacterized protein</fullName>
    </submittedName>
</protein>
<sequence>MAKKKKEAVQPAYQELADKNRTALADKYKQAPQVTYVTNEDVVYWLAPTIKEIMKDSTADDNKSFIQGYVTDWEQVNDAQFSPTTNLKVRVQKVLAGDTQLTDKTITVNYTGGYVPYSTYDAITGKVNKFESITDKKGENISPETTVLAQYNDLPTPSIGTTVVMPIHNYQYKKASAEYQDMVKKAGLDQTYSVISEIYTTWMLNPKTGKLTNNNAVVTDKKENSADVAKANAIKVQAELEKKLAEDKSSDS</sequence>
<evidence type="ECO:0000313" key="2">
    <source>
        <dbReference type="Proteomes" id="UP000051330"/>
    </source>
</evidence>
<name>A0A0R1MLN2_9LACO</name>
<evidence type="ECO:0000313" key="1">
    <source>
        <dbReference type="EMBL" id="KRL08855.1"/>
    </source>
</evidence>
<organism evidence="1 2">
    <name type="scientific">Schleiferilactobacillus perolens DSM 12744</name>
    <dbReference type="NCBI Taxonomy" id="1423792"/>
    <lineage>
        <taxon>Bacteria</taxon>
        <taxon>Bacillati</taxon>
        <taxon>Bacillota</taxon>
        <taxon>Bacilli</taxon>
        <taxon>Lactobacillales</taxon>
        <taxon>Lactobacillaceae</taxon>
        <taxon>Schleiferilactobacillus</taxon>
    </lineage>
</organism>
<accession>A0A0R1MLN2</accession>
<dbReference type="AlphaFoldDB" id="A0A0R1MLN2"/>
<dbReference type="PATRIC" id="fig|1423792.3.peg.1128"/>
<comment type="caution">
    <text evidence="1">The sequence shown here is derived from an EMBL/GenBank/DDBJ whole genome shotgun (WGS) entry which is preliminary data.</text>
</comment>
<proteinExistence type="predicted"/>
<dbReference type="Proteomes" id="UP000051330">
    <property type="component" value="Unassembled WGS sequence"/>
</dbReference>
<gene>
    <name evidence="1" type="ORF">FD09_GL001108</name>
</gene>
<dbReference type="EMBL" id="AZEC01000018">
    <property type="protein sequence ID" value="KRL08855.1"/>
    <property type="molecule type" value="Genomic_DNA"/>
</dbReference>
<reference evidence="1 2" key="1">
    <citation type="journal article" date="2015" name="Genome Announc.">
        <title>Expanding the biotechnology potential of lactobacilli through comparative genomics of 213 strains and associated genera.</title>
        <authorList>
            <person name="Sun Z."/>
            <person name="Harris H.M."/>
            <person name="McCann A."/>
            <person name="Guo C."/>
            <person name="Argimon S."/>
            <person name="Zhang W."/>
            <person name="Yang X."/>
            <person name="Jeffery I.B."/>
            <person name="Cooney J.C."/>
            <person name="Kagawa T.F."/>
            <person name="Liu W."/>
            <person name="Song Y."/>
            <person name="Salvetti E."/>
            <person name="Wrobel A."/>
            <person name="Rasinkangas P."/>
            <person name="Parkhill J."/>
            <person name="Rea M.C."/>
            <person name="O'Sullivan O."/>
            <person name="Ritari J."/>
            <person name="Douillard F.P."/>
            <person name="Paul Ross R."/>
            <person name="Yang R."/>
            <person name="Briner A.E."/>
            <person name="Felis G.E."/>
            <person name="de Vos W.M."/>
            <person name="Barrangou R."/>
            <person name="Klaenhammer T.R."/>
            <person name="Caufield P.W."/>
            <person name="Cui Y."/>
            <person name="Zhang H."/>
            <person name="O'Toole P.W."/>
        </authorList>
    </citation>
    <scope>NUCLEOTIDE SEQUENCE [LARGE SCALE GENOMIC DNA]</scope>
    <source>
        <strain evidence="1 2">DSM 12744</strain>
    </source>
</reference>